<dbReference type="EMBL" id="LAHD01000034">
    <property type="protein sequence ID" value="PHK03703.1"/>
    <property type="molecule type" value="Genomic_DNA"/>
</dbReference>
<evidence type="ECO:0000256" key="1">
    <source>
        <dbReference type="SAM" id="Coils"/>
    </source>
</evidence>
<feature type="coiled-coil region" evidence="1">
    <location>
        <begin position="78"/>
        <end position="112"/>
    </location>
</feature>
<evidence type="ECO:0000313" key="3">
    <source>
        <dbReference type="Proteomes" id="UP000222310"/>
    </source>
</evidence>
<comment type="caution">
    <text evidence="2">The sequence shown here is derived from an EMBL/GenBank/DDBJ whole genome shotgun (WGS) entry which is preliminary data.</text>
</comment>
<dbReference type="AlphaFoldDB" id="A0A9Q5ZCF9"/>
<name>A0A9Q5ZCF9_NOSLI</name>
<reference evidence="2 3" key="1">
    <citation type="submission" date="2015-02" db="EMBL/GenBank/DDBJ databases">
        <title>Nostoc linckia genome annotation.</title>
        <authorList>
            <person name="Zhou Z."/>
        </authorList>
    </citation>
    <scope>NUCLEOTIDE SEQUENCE [LARGE SCALE GENOMIC DNA]</scope>
    <source>
        <strain evidence="3">z8</strain>
    </source>
</reference>
<accession>A0A9Q5ZCF9</accession>
<dbReference type="Proteomes" id="UP000222310">
    <property type="component" value="Unassembled WGS sequence"/>
</dbReference>
<gene>
    <name evidence="2" type="ORF">VF08_14010</name>
</gene>
<evidence type="ECO:0000313" key="2">
    <source>
        <dbReference type="EMBL" id="PHK03703.1"/>
    </source>
</evidence>
<organism evidence="2 3">
    <name type="scientific">Nostoc linckia z8</name>
    <dbReference type="NCBI Taxonomy" id="1628746"/>
    <lineage>
        <taxon>Bacteria</taxon>
        <taxon>Bacillati</taxon>
        <taxon>Cyanobacteriota</taxon>
        <taxon>Cyanophyceae</taxon>
        <taxon>Nostocales</taxon>
        <taxon>Nostocaceae</taxon>
        <taxon>Nostoc</taxon>
    </lineage>
</organism>
<protein>
    <submittedName>
        <fullName evidence="2">Uncharacterized protein</fullName>
    </submittedName>
</protein>
<keyword evidence="1" id="KW-0175">Coiled coil</keyword>
<dbReference type="GeneID" id="57096746"/>
<proteinExistence type="predicted"/>
<dbReference type="RefSeq" id="WP_099068234.1">
    <property type="nucleotide sequence ID" value="NZ_LAHD01000034.1"/>
</dbReference>
<sequence length="127" mass="14803">MTSLIISRLTNVDNIRNNRLRELEETQVDLDSVRTFLKFKKEFENDKDEVKWKRYLEARKDYILCKRKLQDASIGSIAERLEKLNGDLESGIANLKKELAKLENTITVLQTIERVIGIVSRIVLLAR</sequence>